<dbReference type="EMBL" id="MZGU01000002">
    <property type="protein sequence ID" value="PWB86980.1"/>
    <property type="molecule type" value="Genomic_DNA"/>
</dbReference>
<accession>A0A2U1S999</accession>
<proteinExistence type="predicted"/>
<evidence type="ECO:0000313" key="2">
    <source>
        <dbReference type="Proteomes" id="UP000245577"/>
    </source>
</evidence>
<dbReference type="Proteomes" id="UP000245577">
    <property type="component" value="Unassembled WGS sequence"/>
</dbReference>
<protein>
    <submittedName>
        <fullName evidence="1">Uncharacterized protein</fullName>
    </submittedName>
</protein>
<comment type="caution">
    <text evidence="1">The sequence shown here is derived from an EMBL/GenBank/DDBJ whole genome shotgun (WGS) entry which is preliminary data.</text>
</comment>
<dbReference type="RefSeq" id="WP_116668930.1">
    <property type="nucleotide sequence ID" value="NZ_MZGU01000002.1"/>
</dbReference>
<organism evidence="1 2">
    <name type="scientific">Methanobrevibacter woesei</name>
    <dbReference type="NCBI Taxonomy" id="190976"/>
    <lineage>
        <taxon>Archaea</taxon>
        <taxon>Methanobacteriati</taxon>
        <taxon>Methanobacteriota</taxon>
        <taxon>Methanomada group</taxon>
        <taxon>Methanobacteria</taxon>
        <taxon>Methanobacteriales</taxon>
        <taxon>Methanobacteriaceae</taxon>
        <taxon>Methanobrevibacter</taxon>
    </lineage>
</organism>
<evidence type="ECO:0000313" key="1">
    <source>
        <dbReference type="EMBL" id="PWB86980.1"/>
    </source>
</evidence>
<keyword evidence="2" id="KW-1185">Reference proteome</keyword>
<reference evidence="1 2" key="1">
    <citation type="submission" date="2017-03" db="EMBL/GenBank/DDBJ databases">
        <title>Genome sequence of Methanobrevibacter wosei.</title>
        <authorList>
            <person name="Poehlein A."/>
            <person name="Seedorf H."/>
            <person name="Daniel R."/>
        </authorList>
    </citation>
    <scope>NUCLEOTIDE SEQUENCE [LARGE SCALE GENOMIC DNA]</scope>
    <source>
        <strain evidence="1 2">DSM 11979</strain>
    </source>
</reference>
<name>A0A2U1S999_9EURY</name>
<dbReference type="OrthoDB" id="77462at2157"/>
<gene>
    <name evidence="1" type="ORF">MBBWO_00940</name>
</gene>
<dbReference type="AlphaFoldDB" id="A0A2U1S999"/>
<sequence>MTFGSSFFEIDSDFDVESVSEAIEAWIDKWKVHVLKMDGLTWKLVSHDGDICYAFIFTLNFDDLEARIKLEDLRLNMIHYIESLKDDTLFLDRVSQGLEAIYAMQKSY</sequence>